<dbReference type="EMBL" id="OU900097">
    <property type="protein sequence ID" value="CAH1184709.1"/>
    <property type="molecule type" value="Genomic_DNA"/>
</dbReference>
<feature type="signal peptide" evidence="13">
    <location>
        <begin position="1"/>
        <end position="22"/>
    </location>
</feature>
<keyword evidence="17" id="KW-1185">Reference proteome</keyword>
<evidence type="ECO:0000256" key="3">
    <source>
        <dbReference type="ARBA" id="ARBA00022729"/>
    </source>
</evidence>
<dbReference type="CDD" id="cd00063">
    <property type="entry name" value="FN3"/>
    <property type="match status" value="2"/>
</dbReference>
<evidence type="ECO:0000256" key="7">
    <source>
        <dbReference type="ARBA" id="ARBA00023136"/>
    </source>
</evidence>
<dbReference type="CDD" id="cd00096">
    <property type="entry name" value="Ig"/>
    <property type="match status" value="2"/>
</dbReference>
<evidence type="ECO:0000256" key="2">
    <source>
        <dbReference type="ARBA" id="ARBA00022692"/>
    </source>
</evidence>
<feature type="region of interest" description="Disordered" evidence="11">
    <location>
        <begin position="792"/>
        <end position="815"/>
    </location>
</feature>
<evidence type="ECO:0000256" key="8">
    <source>
        <dbReference type="ARBA" id="ARBA00023157"/>
    </source>
</evidence>
<dbReference type="InterPro" id="IPR036116">
    <property type="entry name" value="FN3_sf"/>
</dbReference>
<feature type="domain" description="Ig-like" evidence="14">
    <location>
        <begin position="117"/>
        <end position="214"/>
    </location>
</feature>
<dbReference type="GO" id="GO:0009653">
    <property type="term" value="P:anatomical structure morphogenesis"/>
    <property type="evidence" value="ECO:0007669"/>
    <property type="project" value="UniProtKB-ARBA"/>
</dbReference>
<feature type="chain" id="PRO_5040131481" description="Fasciclin-2" evidence="13">
    <location>
        <begin position="23"/>
        <end position="857"/>
    </location>
</feature>
<dbReference type="GO" id="GO:0030154">
    <property type="term" value="P:cell differentiation"/>
    <property type="evidence" value="ECO:0007669"/>
    <property type="project" value="UniProtKB-ARBA"/>
</dbReference>
<feature type="domain" description="Ig-like" evidence="14">
    <location>
        <begin position="221"/>
        <end position="309"/>
    </location>
</feature>
<evidence type="ECO:0000259" key="14">
    <source>
        <dbReference type="PROSITE" id="PS50835"/>
    </source>
</evidence>
<keyword evidence="4" id="KW-0677">Repeat</keyword>
<reference evidence="16" key="1">
    <citation type="submission" date="2022-01" db="EMBL/GenBank/DDBJ databases">
        <authorList>
            <person name="King R."/>
        </authorList>
    </citation>
    <scope>NUCLEOTIDE SEQUENCE</scope>
</reference>
<dbReference type="InterPro" id="IPR003598">
    <property type="entry name" value="Ig_sub2"/>
</dbReference>
<dbReference type="SMART" id="SM00409">
    <property type="entry name" value="IG"/>
    <property type="match status" value="5"/>
</dbReference>
<keyword evidence="7 12" id="KW-0472">Membrane</keyword>
<dbReference type="InterPro" id="IPR007110">
    <property type="entry name" value="Ig-like_dom"/>
</dbReference>
<dbReference type="Proteomes" id="UP001153712">
    <property type="component" value="Chromosome 4"/>
</dbReference>
<dbReference type="InterPro" id="IPR036179">
    <property type="entry name" value="Ig-like_dom_sf"/>
</dbReference>
<evidence type="ECO:0000256" key="13">
    <source>
        <dbReference type="SAM" id="SignalP"/>
    </source>
</evidence>
<evidence type="ECO:0000256" key="4">
    <source>
        <dbReference type="ARBA" id="ARBA00022737"/>
    </source>
</evidence>
<keyword evidence="8" id="KW-1015">Disulfide bond</keyword>
<dbReference type="InterPro" id="IPR003599">
    <property type="entry name" value="Ig_sub"/>
</dbReference>
<dbReference type="PRINTS" id="PR01838">
    <property type="entry name" value="NCAMFAMILY"/>
</dbReference>
<dbReference type="GO" id="GO:0005886">
    <property type="term" value="C:plasma membrane"/>
    <property type="evidence" value="ECO:0007669"/>
    <property type="project" value="UniProtKB-ARBA"/>
</dbReference>
<keyword evidence="6 12" id="KW-1133">Transmembrane helix</keyword>
<evidence type="ECO:0000256" key="12">
    <source>
        <dbReference type="SAM" id="Phobius"/>
    </source>
</evidence>
<comment type="subcellular location">
    <subcellularLocation>
        <location evidence="1">Membrane</location>
        <topology evidence="1">Single-pass membrane protein</topology>
    </subcellularLocation>
</comment>
<feature type="domain" description="Ig-like" evidence="14">
    <location>
        <begin position="314"/>
        <end position="414"/>
    </location>
</feature>
<dbReference type="OrthoDB" id="10056271at2759"/>
<keyword evidence="2 12" id="KW-0812">Transmembrane</keyword>
<dbReference type="GO" id="GO:0098609">
    <property type="term" value="P:cell-cell adhesion"/>
    <property type="evidence" value="ECO:0007669"/>
    <property type="project" value="TreeGrafter"/>
</dbReference>
<evidence type="ECO:0000313" key="16">
    <source>
        <dbReference type="EMBL" id="CAH1184709.1"/>
    </source>
</evidence>
<evidence type="ECO:0000256" key="1">
    <source>
        <dbReference type="ARBA" id="ARBA00004167"/>
    </source>
</evidence>
<evidence type="ECO:0000256" key="6">
    <source>
        <dbReference type="ARBA" id="ARBA00022989"/>
    </source>
</evidence>
<dbReference type="SUPFAM" id="SSF48726">
    <property type="entry name" value="Immunoglobulin"/>
    <property type="match status" value="5"/>
</dbReference>
<dbReference type="Pfam" id="PF07679">
    <property type="entry name" value="I-set"/>
    <property type="match status" value="2"/>
</dbReference>
<feature type="domain" description="Ig-like" evidence="14">
    <location>
        <begin position="25"/>
        <end position="109"/>
    </location>
</feature>
<dbReference type="InterPro" id="IPR003961">
    <property type="entry name" value="FN3_dom"/>
</dbReference>
<evidence type="ECO:0000256" key="9">
    <source>
        <dbReference type="ARBA" id="ARBA00023180"/>
    </source>
</evidence>
<dbReference type="Pfam" id="PF00041">
    <property type="entry name" value="fn3"/>
    <property type="match status" value="1"/>
</dbReference>
<organism evidence="16 17">
    <name type="scientific">Phyllotreta striolata</name>
    <name type="common">Striped flea beetle</name>
    <name type="synonym">Crioceris striolata</name>
    <dbReference type="NCBI Taxonomy" id="444603"/>
    <lineage>
        <taxon>Eukaryota</taxon>
        <taxon>Metazoa</taxon>
        <taxon>Ecdysozoa</taxon>
        <taxon>Arthropoda</taxon>
        <taxon>Hexapoda</taxon>
        <taxon>Insecta</taxon>
        <taxon>Pterygota</taxon>
        <taxon>Neoptera</taxon>
        <taxon>Endopterygota</taxon>
        <taxon>Coleoptera</taxon>
        <taxon>Polyphaga</taxon>
        <taxon>Cucujiformia</taxon>
        <taxon>Chrysomeloidea</taxon>
        <taxon>Chrysomelidae</taxon>
        <taxon>Galerucinae</taxon>
        <taxon>Alticini</taxon>
        <taxon>Phyllotreta</taxon>
    </lineage>
</organism>
<dbReference type="Gene3D" id="2.60.40.10">
    <property type="entry name" value="Immunoglobulins"/>
    <property type="match status" value="7"/>
</dbReference>
<dbReference type="AlphaFoldDB" id="A0A9P0DRR3"/>
<evidence type="ECO:0000259" key="15">
    <source>
        <dbReference type="PROSITE" id="PS50853"/>
    </source>
</evidence>
<name>A0A9P0DRR3_PHYSR</name>
<dbReference type="InterPro" id="IPR013151">
    <property type="entry name" value="Immunoglobulin_dom"/>
</dbReference>
<evidence type="ECO:0000256" key="10">
    <source>
        <dbReference type="ARBA" id="ARBA00023319"/>
    </source>
</evidence>
<dbReference type="InterPro" id="IPR013098">
    <property type="entry name" value="Ig_I-set"/>
</dbReference>
<gene>
    <name evidence="16" type="ORF">PHYEVI_LOCUS7900</name>
</gene>
<dbReference type="PANTHER" id="PTHR44170">
    <property type="entry name" value="PROTEIN SIDEKICK"/>
    <property type="match status" value="1"/>
</dbReference>
<feature type="domain" description="Ig-like" evidence="14">
    <location>
        <begin position="419"/>
        <end position="510"/>
    </location>
</feature>
<dbReference type="Pfam" id="PF13927">
    <property type="entry name" value="Ig_3"/>
    <property type="match status" value="1"/>
</dbReference>
<proteinExistence type="predicted"/>
<evidence type="ECO:0000313" key="17">
    <source>
        <dbReference type="Proteomes" id="UP001153712"/>
    </source>
</evidence>
<evidence type="ECO:0000256" key="5">
    <source>
        <dbReference type="ARBA" id="ARBA00022889"/>
    </source>
</evidence>
<accession>A0A9P0DRR3</accession>
<dbReference type="PROSITE" id="PS50853">
    <property type="entry name" value="FN3"/>
    <property type="match status" value="2"/>
</dbReference>
<dbReference type="Pfam" id="PF00047">
    <property type="entry name" value="ig"/>
    <property type="match status" value="1"/>
</dbReference>
<dbReference type="SMART" id="SM00408">
    <property type="entry name" value="IGc2"/>
    <property type="match status" value="5"/>
</dbReference>
<dbReference type="SUPFAM" id="SSF49265">
    <property type="entry name" value="Fibronectin type III"/>
    <property type="match status" value="1"/>
</dbReference>
<protein>
    <recommendedName>
        <fullName evidence="18">Fasciclin-2</fullName>
    </recommendedName>
</protein>
<dbReference type="PANTHER" id="PTHR44170:SF6">
    <property type="entry name" value="CONTACTIN"/>
    <property type="match status" value="1"/>
</dbReference>
<dbReference type="InterPro" id="IPR009138">
    <property type="entry name" value="Neural_cell_adh"/>
</dbReference>
<keyword evidence="3 13" id="KW-0732">Signal</keyword>
<keyword evidence="10" id="KW-0393">Immunoglobulin domain</keyword>
<dbReference type="PROSITE" id="PS50835">
    <property type="entry name" value="IG_LIKE"/>
    <property type="match status" value="5"/>
</dbReference>
<feature type="domain" description="Fibronectin type-III" evidence="15">
    <location>
        <begin position="514"/>
        <end position="612"/>
    </location>
</feature>
<evidence type="ECO:0000256" key="11">
    <source>
        <dbReference type="SAM" id="MobiDB-lite"/>
    </source>
</evidence>
<dbReference type="FunFam" id="2.60.40.10:FF:000032">
    <property type="entry name" value="palladin isoform X1"/>
    <property type="match status" value="1"/>
</dbReference>
<keyword evidence="5" id="KW-0130">Cell adhesion</keyword>
<dbReference type="SMART" id="SM00060">
    <property type="entry name" value="FN3"/>
    <property type="match status" value="2"/>
</dbReference>
<keyword evidence="9" id="KW-0325">Glycoprotein</keyword>
<feature type="domain" description="Fibronectin type-III" evidence="15">
    <location>
        <begin position="633"/>
        <end position="733"/>
    </location>
</feature>
<dbReference type="InterPro" id="IPR013783">
    <property type="entry name" value="Ig-like_fold"/>
</dbReference>
<evidence type="ECO:0008006" key="18">
    <source>
        <dbReference type="Google" id="ProtNLM"/>
    </source>
</evidence>
<sequence>MMRKSGFCVVLIGCLLLTGANAQQPQLEIQPNEKVMTREVGSSLALTCRPNVPDPSLVTQLEWRDRFDRKIDSFNRANPVYVQHLPGEPGAVLIFPSLTENQAGTYTCRGFYANTEPLLASVDIKTYVGISFVEAPENQYPIVGRDFRVKCKVKGNPTPTIDWNKDDLPITTNEKFVVDSEELLIKNVTEADDGVYKCTAIVLMTGDIRTRNIKVEVQVPPKIQPMDTITIVEGESASALCNATGKPPPSYQWIKLRDRQDLSVADRFEVKKITGQLIINRVEYESDDGLYQCIAENSVDRVNTTVRVNVLVKPRIFQLQNATDPVKANTNLTCKAYGRPPPSVTFRKLSRREPFKVGQQLDDGRIFLEQEYNPEKGEAYGTLLISNLTRSDDGLYECVAENTAGVAYKNGHITTLFPPTFARTRDLPPVWSWDNRPGNLTCLPEAIPNATIMWKYGDIEIQDNNVFRKIGNGPVSYLIINPHNDRRYFTRYECIASNNLGKASMFIQLKQGFVPGSVSQVRKEYVTATTIKWSIIPANNFDGLPLKSYTVRYKPERELSWDYARNHTWSFGAPYILEGLIPEETYHFQFAAKNEVGMGPFINAESVTMPRRSVPTQPKILIESNRNKIDNTANREDTAAASPYADHFELRWSVPNDNGDPILYYLIDYCITEKFNGEWRDRDCVNDIQRSIQYTSFELDKLRPDTTYKIELRARNSIGDSWPAVLRVKTARGIDPIVPMQTPAMSSSAIIGIVIAAIVVVLVLLDLTCYFVNRLGMIAMCCNARTKHTDDEDPKLGSYKAAPAHPSSLNLPQPIKLATTTTPTEEREPLQQPMSVEFDGKFTHSKSGEIIGKHSAV</sequence>
<feature type="transmembrane region" description="Helical" evidence="12">
    <location>
        <begin position="749"/>
        <end position="772"/>
    </location>
</feature>